<dbReference type="PROSITE" id="PS00237">
    <property type="entry name" value="G_PROTEIN_RECEP_F1_1"/>
    <property type="match status" value="1"/>
</dbReference>
<evidence type="ECO:0000256" key="3">
    <source>
        <dbReference type="ARBA" id="ARBA00022692"/>
    </source>
</evidence>
<dbReference type="PANTHER" id="PTHR24228">
    <property type="entry name" value="B2 BRADYKININ RECEPTOR/ANGIOTENSIN II RECEPTOR"/>
    <property type="match status" value="1"/>
</dbReference>
<protein>
    <recommendedName>
        <fullName evidence="12">Melatonin-related receptor</fullName>
    </recommendedName>
    <alternativeName>
        <fullName evidence="14">G protein-coupled receptor 50</fullName>
    </alternativeName>
    <alternativeName>
        <fullName evidence="13">H9</fullName>
    </alternativeName>
</protein>
<evidence type="ECO:0000256" key="1">
    <source>
        <dbReference type="ARBA" id="ARBA00004651"/>
    </source>
</evidence>
<proteinExistence type="inferred from homology"/>
<evidence type="ECO:0000256" key="6">
    <source>
        <dbReference type="ARBA" id="ARBA00023136"/>
    </source>
</evidence>
<evidence type="ECO:0000256" key="7">
    <source>
        <dbReference type="ARBA" id="ARBA00023157"/>
    </source>
</evidence>
<dbReference type="Gene3D" id="1.10.30.10">
    <property type="entry name" value="High mobility group box domain"/>
    <property type="match status" value="1"/>
</dbReference>
<accession>A0A6P3GTA6</accession>
<dbReference type="InterPro" id="IPR017452">
    <property type="entry name" value="GPCR_Rhodpsn_7TM"/>
</dbReference>
<organism evidence="21 22">
    <name type="scientific">Bison bison bison</name>
    <name type="common">North American plains bison</name>
    <dbReference type="NCBI Taxonomy" id="43346"/>
    <lineage>
        <taxon>Eukaryota</taxon>
        <taxon>Metazoa</taxon>
        <taxon>Chordata</taxon>
        <taxon>Craniata</taxon>
        <taxon>Vertebrata</taxon>
        <taxon>Euteleostomi</taxon>
        <taxon>Mammalia</taxon>
        <taxon>Eutheria</taxon>
        <taxon>Laurasiatheria</taxon>
        <taxon>Artiodactyla</taxon>
        <taxon>Ruminantia</taxon>
        <taxon>Pecora</taxon>
        <taxon>Bovidae</taxon>
        <taxon>Bovinae</taxon>
        <taxon>Bison</taxon>
    </lineage>
</organism>
<evidence type="ECO:0000256" key="17">
    <source>
        <dbReference type="SAM" id="MobiDB-lite"/>
    </source>
</evidence>
<feature type="domain" description="HMG box" evidence="19">
    <location>
        <begin position="9"/>
        <end position="50"/>
    </location>
</feature>
<dbReference type="InterPro" id="IPR036910">
    <property type="entry name" value="HMG_box_dom_sf"/>
</dbReference>
<keyword evidence="9 16" id="KW-0807">Transducer</keyword>
<feature type="domain" description="G-protein coupled receptors family 1 profile" evidence="20">
    <location>
        <begin position="144"/>
        <end position="374"/>
    </location>
</feature>
<dbReference type="SMART" id="SM00398">
    <property type="entry name" value="HMG"/>
    <property type="match status" value="1"/>
</dbReference>
<evidence type="ECO:0000256" key="12">
    <source>
        <dbReference type="ARBA" id="ARBA00074901"/>
    </source>
</evidence>
<evidence type="ECO:0000256" key="8">
    <source>
        <dbReference type="ARBA" id="ARBA00023170"/>
    </source>
</evidence>
<dbReference type="InterPro" id="IPR000276">
    <property type="entry name" value="GPCR_Rhodpsn"/>
</dbReference>
<evidence type="ECO:0000256" key="18">
    <source>
        <dbReference type="SAM" id="Phobius"/>
    </source>
</evidence>
<feature type="transmembrane region" description="Helical" evidence="18">
    <location>
        <begin position="225"/>
        <end position="246"/>
    </location>
</feature>
<keyword evidence="8 16" id="KW-0675">Receptor</keyword>
<feature type="transmembrane region" description="Helical" evidence="18">
    <location>
        <begin position="354"/>
        <end position="377"/>
    </location>
</feature>
<dbReference type="GO" id="GO:0003677">
    <property type="term" value="F:DNA binding"/>
    <property type="evidence" value="ECO:0007669"/>
    <property type="project" value="UniProtKB-UniRule"/>
</dbReference>
<evidence type="ECO:0000259" key="20">
    <source>
        <dbReference type="PROSITE" id="PS50262"/>
    </source>
</evidence>
<dbReference type="AlphaFoldDB" id="A0A6P3GTA6"/>
<dbReference type="InterPro" id="IPR009071">
    <property type="entry name" value="HMG_box_dom"/>
</dbReference>
<dbReference type="FunFam" id="1.20.1070.10:FF:000172">
    <property type="entry name" value="G protein-coupled receptor 50"/>
    <property type="match status" value="1"/>
</dbReference>
<keyword evidence="15" id="KW-0539">Nucleus</keyword>
<feature type="region of interest" description="Disordered" evidence="17">
    <location>
        <begin position="67"/>
        <end position="107"/>
    </location>
</feature>
<keyword evidence="15" id="KW-0238">DNA-binding</keyword>
<dbReference type="PROSITE" id="PS50118">
    <property type="entry name" value="HMG_BOX_2"/>
    <property type="match status" value="1"/>
</dbReference>
<dbReference type="Gene3D" id="1.20.1070.10">
    <property type="entry name" value="Rhodopsin 7-helix transmembrane proteins"/>
    <property type="match status" value="1"/>
</dbReference>
<keyword evidence="4 18" id="KW-1133">Transmembrane helix</keyword>
<dbReference type="InterPro" id="IPR000025">
    <property type="entry name" value="Melatonin_rcpt"/>
</dbReference>
<feature type="transmembrane region" description="Helical" evidence="18">
    <location>
        <begin position="183"/>
        <end position="204"/>
    </location>
</feature>
<evidence type="ECO:0000256" key="2">
    <source>
        <dbReference type="ARBA" id="ARBA00022475"/>
    </source>
</evidence>
<dbReference type="SUPFAM" id="SSF47095">
    <property type="entry name" value="HMG-box"/>
    <property type="match status" value="1"/>
</dbReference>
<keyword evidence="5 16" id="KW-0297">G-protein coupled receptor</keyword>
<dbReference type="RefSeq" id="XP_010829912.1">
    <property type="nucleotide sequence ID" value="XM_010831610.1"/>
</dbReference>
<feature type="transmembrane region" description="Helical" evidence="18">
    <location>
        <begin position="143"/>
        <end position="163"/>
    </location>
</feature>
<feature type="DNA-binding region" description="HMG box" evidence="15">
    <location>
        <begin position="9"/>
        <end position="50"/>
    </location>
</feature>
<dbReference type="KEGG" id="bbis:104982263"/>
<keyword evidence="21" id="KW-1185">Reference proteome</keyword>
<dbReference type="Proteomes" id="UP000515208">
    <property type="component" value="Unplaced"/>
</dbReference>
<evidence type="ECO:0000256" key="14">
    <source>
        <dbReference type="ARBA" id="ARBA00082429"/>
    </source>
</evidence>
<comment type="subunit">
    <text evidence="11">Homodimer, and heterodimer with MTNR1A and MTNR1B. Interacts with KAT5. Interacts with RTN4 isoform A/NOGO-A. Interacts with TGFBR1.</text>
</comment>
<dbReference type="InterPro" id="IPR002280">
    <property type="entry name" value="Mel_rcpt_1X"/>
</dbReference>
<comment type="subcellular location">
    <subcellularLocation>
        <location evidence="1">Cell membrane</location>
        <topology evidence="1">Multi-pass membrane protein</topology>
    </subcellularLocation>
</comment>
<feature type="region of interest" description="Disordered" evidence="17">
    <location>
        <begin position="524"/>
        <end position="544"/>
    </location>
</feature>
<evidence type="ECO:0000256" key="9">
    <source>
        <dbReference type="ARBA" id="ARBA00023224"/>
    </source>
</evidence>
<dbReference type="CDD" id="cd21978">
    <property type="entry name" value="HMG-box_HMGB_rpt1"/>
    <property type="match status" value="1"/>
</dbReference>
<sequence length="544" mass="60288">MAKGDPKKPKGKMSAYAFFVQTCREEHKKKNPEVPVNFAEFSKKCSERWKPEAGLFRCAEPGPQRARRARSLGFNNSRGEDSRSEYKLRRSTGGRGGSAGGPPLDEPATLRSIQTPFVARQCQGEGDGCERARETVQEAAGRCNVFVVSLSVADILVAVYPYPLMLHAMAIGGWDLSKLQCQMVGFITGLSVVGSIFNIMAIAINRYCYICHSLQYERIFSVRNTCIYLAVTWIMTLLAVLPNMYIGTIEYDPRTYTCIFNYVNNPAFAVTIVCIHFVLPLLIVGFCYMKIWTKVLAARDPAGQNPNNQLAEVRNFLTMFVIFLLFAVCWCPINALTVLVAVSPKEMADKIPNWVYLAAYFIAYFNSCLNAVIYGVLNENFRREYWTIFHAMRHPVLFLSGLLTDVCEMQEARARARARAHARAQAREQDRARACPAVEEIPMSVRNVPLPGHSAAGQPECVSGHPKPASGHSRSASARRKSASAHPKSASGQSRSATVYPKPASVHFKPSSVYFKADSVYFKPSSSHPKPVTGPSKTAISPVN</sequence>
<evidence type="ECO:0000256" key="11">
    <source>
        <dbReference type="ARBA" id="ARBA00064478"/>
    </source>
</evidence>
<evidence type="ECO:0000256" key="4">
    <source>
        <dbReference type="ARBA" id="ARBA00022989"/>
    </source>
</evidence>
<dbReference type="PANTHER" id="PTHR24228:SF56">
    <property type="entry name" value="MELATONIN-RELATED RECEPTOR"/>
    <property type="match status" value="1"/>
</dbReference>
<feature type="transmembrane region" description="Helical" evidence="18">
    <location>
        <begin position="266"/>
        <end position="289"/>
    </location>
</feature>
<reference evidence="22" key="1">
    <citation type="submission" date="2025-08" db="UniProtKB">
        <authorList>
            <consortium name="RefSeq"/>
        </authorList>
    </citation>
    <scope>IDENTIFICATION</scope>
    <source>
        <tissue evidence="22">Blood</tissue>
    </source>
</reference>
<evidence type="ECO:0000256" key="16">
    <source>
        <dbReference type="RuleBase" id="RU000688"/>
    </source>
</evidence>
<keyword evidence="6 18" id="KW-0472">Membrane</keyword>
<dbReference type="CTD" id="9248"/>
<feature type="region of interest" description="Disordered" evidence="17">
    <location>
        <begin position="448"/>
        <end position="503"/>
    </location>
</feature>
<evidence type="ECO:0000313" key="21">
    <source>
        <dbReference type="Proteomes" id="UP000515208"/>
    </source>
</evidence>
<name>A0A6P3GTA6_BISBB</name>
<evidence type="ECO:0000256" key="10">
    <source>
        <dbReference type="ARBA" id="ARBA00057188"/>
    </source>
</evidence>
<keyword evidence="3 16" id="KW-0812">Transmembrane</keyword>
<dbReference type="PRINTS" id="PR00237">
    <property type="entry name" value="GPCRRHODOPSN"/>
</dbReference>
<evidence type="ECO:0000313" key="22">
    <source>
        <dbReference type="RefSeq" id="XP_010829912.1"/>
    </source>
</evidence>
<dbReference type="SUPFAM" id="SSF81321">
    <property type="entry name" value="Family A G protein-coupled receptor-like"/>
    <property type="match status" value="1"/>
</dbReference>
<gene>
    <name evidence="22" type="primary">GPR50</name>
</gene>
<dbReference type="GO" id="GO:0008502">
    <property type="term" value="F:melatonin receptor activity"/>
    <property type="evidence" value="ECO:0007669"/>
    <property type="project" value="InterPro"/>
</dbReference>
<evidence type="ECO:0000256" key="13">
    <source>
        <dbReference type="ARBA" id="ARBA00080727"/>
    </source>
</evidence>
<feature type="compositionally biased region" description="Polar residues" evidence="17">
    <location>
        <begin position="535"/>
        <end position="544"/>
    </location>
</feature>
<dbReference type="PROSITE" id="PS50262">
    <property type="entry name" value="G_PROTEIN_RECEP_F1_2"/>
    <property type="match status" value="1"/>
</dbReference>
<dbReference type="Pfam" id="PF09011">
    <property type="entry name" value="HMG_box_2"/>
    <property type="match status" value="1"/>
</dbReference>
<dbReference type="PRINTS" id="PR00857">
    <property type="entry name" value="MELATONINR"/>
</dbReference>
<keyword evidence="7" id="KW-1015">Disulfide bond</keyword>
<dbReference type="GeneID" id="104982263"/>
<feature type="transmembrane region" description="Helical" evidence="18">
    <location>
        <begin position="316"/>
        <end position="342"/>
    </location>
</feature>
<dbReference type="PRINTS" id="PR01151">
    <property type="entry name" value="MELATONIN1XR"/>
</dbReference>
<evidence type="ECO:0000256" key="5">
    <source>
        <dbReference type="ARBA" id="ARBA00023040"/>
    </source>
</evidence>
<evidence type="ECO:0000256" key="15">
    <source>
        <dbReference type="PROSITE-ProRule" id="PRU00267"/>
    </source>
</evidence>
<evidence type="ECO:0000259" key="19">
    <source>
        <dbReference type="PROSITE" id="PS50118"/>
    </source>
</evidence>
<dbReference type="OrthoDB" id="10044919at2759"/>
<keyword evidence="2" id="KW-1003">Cell membrane</keyword>
<dbReference type="GO" id="GO:0005634">
    <property type="term" value="C:nucleus"/>
    <property type="evidence" value="ECO:0007669"/>
    <property type="project" value="UniProtKB-UniRule"/>
</dbReference>
<comment type="function">
    <text evidence="10">G protein-coupled receptor that plays a role in numerous physiological processes including regulation of energy metabolism, neurite outgrowth or cell migration. Promotes self-renewal and neuronal differentiation of neural progenitor cells through activation of the NOTCH and WNT/beta-catenin signaling pathways. Modulates the KAT5-dependent glucocorticoid receptor signaling by modulating KAT5 subcellular compartmentalisation. Also plays a role in the activation TGFBR1 in the absence of TGFBR2 by interfering with FKBP1A binding to TGFBR1, leading to induction of both canonical and non-canonical SMAD signaling pathways resulting in inhibition of proliferation or promotion of migration.</text>
</comment>
<feature type="compositionally biased region" description="Basic and acidic residues" evidence="17">
    <location>
        <begin position="78"/>
        <end position="88"/>
    </location>
</feature>
<comment type="similarity">
    <text evidence="16">Belongs to the G-protein coupled receptor 1 family.</text>
</comment>
<dbReference type="Pfam" id="PF00001">
    <property type="entry name" value="7tm_1"/>
    <property type="match status" value="1"/>
</dbReference>
<dbReference type="GO" id="GO:0005886">
    <property type="term" value="C:plasma membrane"/>
    <property type="evidence" value="ECO:0007669"/>
    <property type="project" value="UniProtKB-SubCell"/>
</dbReference>